<evidence type="ECO:0000256" key="2">
    <source>
        <dbReference type="ARBA" id="ARBA00022723"/>
    </source>
</evidence>
<protein>
    <submittedName>
        <fullName evidence="4">Uncharacterized protein</fullName>
    </submittedName>
</protein>
<dbReference type="Proteomes" id="UP000729402">
    <property type="component" value="Unassembled WGS sequence"/>
</dbReference>
<proteinExistence type="predicted"/>
<dbReference type="AlphaFoldDB" id="A0A8J5VDS1"/>
<dbReference type="GO" id="GO:0005737">
    <property type="term" value="C:cytoplasm"/>
    <property type="evidence" value="ECO:0007669"/>
    <property type="project" value="TreeGrafter"/>
</dbReference>
<organism evidence="4 5">
    <name type="scientific">Zizania palustris</name>
    <name type="common">Northern wild rice</name>
    <dbReference type="NCBI Taxonomy" id="103762"/>
    <lineage>
        <taxon>Eukaryota</taxon>
        <taxon>Viridiplantae</taxon>
        <taxon>Streptophyta</taxon>
        <taxon>Embryophyta</taxon>
        <taxon>Tracheophyta</taxon>
        <taxon>Spermatophyta</taxon>
        <taxon>Magnoliopsida</taxon>
        <taxon>Liliopsida</taxon>
        <taxon>Poales</taxon>
        <taxon>Poaceae</taxon>
        <taxon>BOP clade</taxon>
        <taxon>Oryzoideae</taxon>
        <taxon>Oryzeae</taxon>
        <taxon>Zizaniinae</taxon>
        <taxon>Zizania</taxon>
    </lineage>
</organism>
<dbReference type="GO" id="GO:0045337">
    <property type="term" value="P:farnesyl diphosphate biosynthetic process"/>
    <property type="evidence" value="ECO:0007669"/>
    <property type="project" value="TreeGrafter"/>
</dbReference>
<evidence type="ECO:0000256" key="3">
    <source>
        <dbReference type="ARBA" id="ARBA00022842"/>
    </source>
</evidence>
<dbReference type="OrthoDB" id="10257492at2759"/>
<dbReference type="EMBL" id="JAAALK010000286">
    <property type="protein sequence ID" value="KAG8062325.1"/>
    <property type="molecule type" value="Genomic_DNA"/>
</dbReference>
<reference evidence="4" key="2">
    <citation type="submission" date="2021-02" db="EMBL/GenBank/DDBJ databases">
        <authorList>
            <person name="Kimball J.A."/>
            <person name="Haas M.W."/>
            <person name="Macchietto M."/>
            <person name="Kono T."/>
            <person name="Duquette J."/>
            <person name="Shao M."/>
        </authorList>
    </citation>
    <scope>NUCLEOTIDE SEQUENCE</scope>
    <source>
        <tissue evidence="4">Fresh leaf tissue</tissue>
    </source>
</reference>
<keyword evidence="5" id="KW-1185">Reference proteome</keyword>
<evidence type="ECO:0000313" key="5">
    <source>
        <dbReference type="Proteomes" id="UP000729402"/>
    </source>
</evidence>
<sequence>MAATTKSKTLARQEEEELGKNARKFTHKNLQSVTKKLLSQFVALAKGTNVLSKEEIFLACTLGWCREWDNSQTRCGQICWFTVPQVEFKTISGQLLDLITTHEGEKYLTKYNLTVAARFQRSDAMMTFVPTAEDMQALADLQQAVANLRTYLGLAPVASMLPSFPHSVMGFPTAPTPSPIAVAGAQGGEVGNADGKRLHGCCFRCRGAMCVELSGEVACLGPMSAQAPGGSPSLSSPPRRP</sequence>
<comment type="caution">
    <text evidence="4">The sequence shown here is derived from an EMBL/GenBank/DDBJ whole genome shotgun (WGS) entry which is preliminary data.</text>
</comment>
<dbReference type="GO" id="GO:0046872">
    <property type="term" value="F:metal ion binding"/>
    <property type="evidence" value="ECO:0007669"/>
    <property type="project" value="UniProtKB-KW"/>
</dbReference>
<dbReference type="GO" id="GO:0004337">
    <property type="term" value="F:(2E,6E)-farnesyl diphosphate synthase activity"/>
    <property type="evidence" value="ECO:0007669"/>
    <property type="project" value="TreeGrafter"/>
</dbReference>
<evidence type="ECO:0000313" key="4">
    <source>
        <dbReference type="EMBL" id="KAG8062325.1"/>
    </source>
</evidence>
<accession>A0A8J5VDS1</accession>
<dbReference type="GO" id="GO:0004161">
    <property type="term" value="F:dimethylallyltranstransferase activity"/>
    <property type="evidence" value="ECO:0007669"/>
    <property type="project" value="TreeGrafter"/>
</dbReference>
<dbReference type="PANTHER" id="PTHR11525:SF0">
    <property type="entry name" value="FARNESYL PYROPHOSPHATE SYNTHASE"/>
    <property type="match status" value="1"/>
</dbReference>
<keyword evidence="1" id="KW-0808">Transferase</keyword>
<dbReference type="PANTHER" id="PTHR11525">
    <property type="entry name" value="FARNESYL-PYROPHOSPHATE SYNTHETASE"/>
    <property type="match status" value="1"/>
</dbReference>
<keyword evidence="3" id="KW-0460">Magnesium</keyword>
<dbReference type="InterPro" id="IPR039702">
    <property type="entry name" value="FPS1-like"/>
</dbReference>
<evidence type="ECO:0000256" key="1">
    <source>
        <dbReference type="ARBA" id="ARBA00022679"/>
    </source>
</evidence>
<gene>
    <name evidence="4" type="ORF">GUJ93_ZPchr0003g16511</name>
</gene>
<reference evidence="4" key="1">
    <citation type="journal article" date="2021" name="bioRxiv">
        <title>Whole Genome Assembly and Annotation of Northern Wild Rice, Zizania palustris L., Supports a Whole Genome Duplication in the Zizania Genus.</title>
        <authorList>
            <person name="Haas M."/>
            <person name="Kono T."/>
            <person name="Macchietto M."/>
            <person name="Millas R."/>
            <person name="McGilp L."/>
            <person name="Shao M."/>
            <person name="Duquette J."/>
            <person name="Hirsch C.N."/>
            <person name="Kimball J."/>
        </authorList>
    </citation>
    <scope>NUCLEOTIDE SEQUENCE</scope>
    <source>
        <tissue evidence="4">Fresh leaf tissue</tissue>
    </source>
</reference>
<name>A0A8J5VDS1_ZIZPA</name>
<keyword evidence="2" id="KW-0479">Metal-binding</keyword>